<dbReference type="EnsemblPlants" id="PNT74308">
    <property type="protein sequence ID" value="PNT74308"/>
    <property type="gene ID" value="BRADI_1g12316v3"/>
</dbReference>
<sequence>MGSRLCIGEENCGAQKSIASMVQSVRSSMRKVSVSLCGVDVVACGAVDDSKLVTRGSWRHLYCKWKGMRDSTATILAIAGGTHPNQKLFLNITHSYSRKLVRGLVALSSNFNSHKTKTSRLNHIDFLEDMPQPRHALVLILDCGDHQSIIRLEDN</sequence>
<dbReference type="AlphaFoldDB" id="A0A2K2DJ66"/>
<reference evidence="1 2" key="1">
    <citation type="journal article" date="2010" name="Nature">
        <title>Genome sequencing and analysis of the model grass Brachypodium distachyon.</title>
        <authorList>
            <consortium name="International Brachypodium Initiative"/>
        </authorList>
    </citation>
    <scope>NUCLEOTIDE SEQUENCE [LARGE SCALE GENOMIC DNA]</scope>
    <source>
        <strain evidence="1 2">Bd21</strain>
    </source>
</reference>
<evidence type="ECO:0000313" key="2">
    <source>
        <dbReference type="EnsemblPlants" id="PNT74308"/>
    </source>
</evidence>
<organism evidence="1">
    <name type="scientific">Brachypodium distachyon</name>
    <name type="common">Purple false brome</name>
    <name type="synonym">Trachynia distachya</name>
    <dbReference type="NCBI Taxonomy" id="15368"/>
    <lineage>
        <taxon>Eukaryota</taxon>
        <taxon>Viridiplantae</taxon>
        <taxon>Streptophyta</taxon>
        <taxon>Embryophyta</taxon>
        <taxon>Tracheophyta</taxon>
        <taxon>Spermatophyta</taxon>
        <taxon>Magnoliopsida</taxon>
        <taxon>Liliopsida</taxon>
        <taxon>Poales</taxon>
        <taxon>Poaceae</taxon>
        <taxon>BOP clade</taxon>
        <taxon>Pooideae</taxon>
        <taxon>Stipodae</taxon>
        <taxon>Brachypodieae</taxon>
        <taxon>Brachypodium</taxon>
    </lineage>
</organism>
<gene>
    <name evidence="1" type="ORF">BRADI_1g12316v3</name>
</gene>
<proteinExistence type="predicted"/>
<keyword evidence="3" id="KW-1185">Reference proteome</keyword>
<reference evidence="2" key="3">
    <citation type="submission" date="2018-08" db="UniProtKB">
        <authorList>
            <consortium name="EnsemblPlants"/>
        </authorList>
    </citation>
    <scope>IDENTIFICATION</scope>
    <source>
        <strain evidence="2">cv. Bd21</strain>
    </source>
</reference>
<evidence type="ECO:0000313" key="3">
    <source>
        <dbReference type="Proteomes" id="UP000008810"/>
    </source>
</evidence>
<dbReference type="InParanoid" id="A0A2K2DJ66"/>
<dbReference type="Proteomes" id="UP000008810">
    <property type="component" value="Chromosome 1"/>
</dbReference>
<reference evidence="1" key="2">
    <citation type="submission" date="2017-06" db="EMBL/GenBank/DDBJ databases">
        <title>WGS assembly of Brachypodium distachyon.</title>
        <authorList>
            <consortium name="The International Brachypodium Initiative"/>
            <person name="Lucas S."/>
            <person name="Harmon-Smith M."/>
            <person name="Lail K."/>
            <person name="Tice H."/>
            <person name="Grimwood J."/>
            <person name="Bruce D."/>
            <person name="Barry K."/>
            <person name="Shu S."/>
            <person name="Lindquist E."/>
            <person name="Wang M."/>
            <person name="Pitluck S."/>
            <person name="Vogel J.P."/>
            <person name="Garvin D.F."/>
            <person name="Mockler T.C."/>
            <person name="Schmutz J."/>
            <person name="Rokhsar D."/>
            <person name="Bevan M.W."/>
        </authorList>
    </citation>
    <scope>NUCLEOTIDE SEQUENCE</scope>
    <source>
        <strain evidence="1">Bd21</strain>
    </source>
</reference>
<protein>
    <submittedName>
        <fullName evidence="1 2">Uncharacterized protein</fullName>
    </submittedName>
</protein>
<name>A0A2K2DJ66_BRADI</name>
<dbReference type="Gramene" id="PNT74308">
    <property type="protein sequence ID" value="PNT74308"/>
    <property type="gene ID" value="BRADI_1g12316v3"/>
</dbReference>
<dbReference type="EMBL" id="CM000880">
    <property type="protein sequence ID" value="PNT74308.1"/>
    <property type="molecule type" value="Genomic_DNA"/>
</dbReference>
<evidence type="ECO:0000313" key="1">
    <source>
        <dbReference type="EMBL" id="PNT74308.1"/>
    </source>
</evidence>
<accession>A0A2K2DJ66</accession>